<dbReference type="HOGENOM" id="CLU_1818401_0_0_1"/>
<gene>
    <name evidence="2" type="ORF">AMTR_s00027p00218520</name>
</gene>
<sequence>MVNERRIMLKHSASKPLKKSLRKAGPSKPTLLLYEVHASDGEEDSTVDSDFEELLFLVNTKENTEKFQFEDSHQPLVAQPLAMRLPHNVFEDAGEEVEDTGEDEDVVEEGNLPLILHPMEVGHVVNDMHLQYCEPLDAIVEP</sequence>
<dbReference type="Proteomes" id="UP000017836">
    <property type="component" value="Unassembled WGS sequence"/>
</dbReference>
<keyword evidence="3" id="KW-1185">Reference proteome</keyword>
<evidence type="ECO:0000256" key="1">
    <source>
        <dbReference type="SAM" id="MobiDB-lite"/>
    </source>
</evidence>
<reference evidence="3" key="1">
    <citation type="journal article" date="2013" name="Science">
        <title>The Amborella genome and the evolution of flowering plants.</title>
        <authorList>
            <consortium name="Amborella Genome Project"/>
        </authorList>
    </citation>
    <scope>NUCLEOTIDE SEQUENCE [LARGE SCALE GENOMIC DNA]</scope>
</reference>
<accession>W1PSG4</accession>
<feature type="compositionally biased region" description="Basic residues" evidence="1">
    <location>
        <begin position="8"/>
        <end position="22"/>
    </location>
</feature>
<dbReference type="Gramene" id="ERN10779">
    <property type="protein sequence ID" value="ERN10779"/>
    <property type="gene ID" value="AMTR_s00027p00218520"/>
</dbReference>
<dbReference type="AlphaFoldDB" id="W1PSG4"/>
<dbReference type="EMBL" id="KI392798">
    <property type="protein sequence ID" value="ERN10779.1"/>
    <property type="molecule type" value="Genomic_DNA"/>
</dbReference>
<organism evidence="2 3">
    <name type="scientific">Amborella trichopoda</name>
    <dbReference type="NCBI Taxonomy" id="13333"/>
    <lineage>
        <taxon>Eukaryota</taxon>
        <taxon>Viridiplantae</taxon>
        <taxon>Streptophyta</taxon>
        <taxon>Embryophyta</taxon>
        <taxon>Tracheophyta</taxon>
        <taxon>Spermatophyta</taxon>
        <taxon>Magnoliopsida</taxon>
        <taxon>Amborellales</taxon>
        <taxon>Amborellaceae</taxon>
        <taxon>Amborella</taxon>
    </lineage>
</organism>
<feature type="region of interest" description="Disordered" evidence="1">
    <location>
        <begin position="1"/>
        <end position="24"/>
    </location>
</feature>
<name>W1PSG4_AMBTC</name>
<evidence type="ECO:0000313" key="2">
    <source>
        <dbReference type="EMBL" id="ERN10779.1"/>
    </source>
</evidence>
<protein>
    <submittedName>
        <fullName evidence="2">Uncharacterized protein</fullName>
    </submittedName>
</protein>
<evidence type="ECO:0000313" key="3">
    <source>
        <dbReference type="Proteomes" id="UP000017836"/>
    </source>
</evidence>
<proteinExistence type="predicted"/>